<dbReference type="SUPFAM" id="SSF52540">
    <property type="entry name" value="P-loop containing nucleoside triphosphate hydrolases"/>
    <property type="match status" value="1"/>
</dbReference>
<dbReference type="InterPro" id="IPR027417">
    <property type="entry name" value="P-loop_NTPase"/>
</dbReference>
<proteinExistence type="predicted"/>
<reference evidence="1" key="1">
    <citation type="submission" date="2020-04" db="EMBL/GenBank/DDBJ databases">
        <authorList>
            <person name="Chiriac C."/>
            <person name="Salcher M."/>
            <person name="Ghai R."/>
            <person name="Kavagutti S V."/>
        </authorList>
    </citation>
    <scope>NUCLEOTIDE SEQUENCE</scope>
</reference>
<sequence length="269" mass="30336">MFEQVFANHSKIELTNEDWVFASNYFKPPLRYVFSDGTQSIRKDPVNLLSQKPSIANLQLKAIALSNAMRRLEANKPTVSTKETEAKELQVETALRALNAGVFNVLPVMHNPDVIQGKAWVKAKTWNSVTDKFFLLMGESWAGKTFTGIASLVERMESNKTPHGTNWNGLFVTMADLKDCMGADAHKQKRREEIKNKAYLMIDDLQADSAITPAFQEWFKVLINYRHLQGKVTIITTNANEESLITAYTQPVINRISSGLNVTVTEKIK</sequence>
<protein>
    <submittedName>
        <fullName evidence="1">Uncharacterized protein</fullName>
    </submittedName>
</protein>
<evidence type="ECO:0000313" key="1">
    <source>
        <dbReference type="EMBL" id="CAB4139570.1"/>
    </source>
</evidence>
<gene>
    <name evidence="1" type="ORF">UFOVP338_57</name>
</gene>
<accession>A0A6J5M3F9</accession>
<name>A0A6J5M3F9_9CAUD</name>
<organism evidence="1">
    <name type="scientific">uncultured Caudovirales phage</name>
    <dbReference type="NCBI Taxonomy" id="2100421"/>
    <lineage>
        <taxon>Viruses</taxon>
        <taxon>Duplodnaviria</taxon>
        <taxon>Heunggongvirae</taxon>
        <taxon>Uroviricota</taxon>
        <taxon>Caudoviricetes</taxon>
        <taxon>Peduoviridae</taxon>
        <taxon>Maltschvirus</taxon>
        <taxon>Maltschvirus maltsch</taxon>
    </lineage>
</organism>
<dbReference type="EMBL" id="LR796351">
    <property type="protein sequence ID" value="CAB4139570.1"/>
    <property type="molecule type" value="Genomic_DNA"/>
</dbReference>
<dbReference type="Gene3D" id="3.40.50.300">
    <property type="entry name" value="P-loop containing nucleotide triphosphate hydrolases"/>
    <property type="match status" value="1"/>
</dbReference>